<evidence type="ECO:0000313" key="2">
    <source>
        <dbReference type="EMBL" id="GIQ85876.1"/>
    </source>
</evidence>
<keyword evidence="3" id="KW-1185">Reference proteome</keyword>
<comment type="caution">
    <text evidence="2">The sequence shown here is derived from an EMBL/GenBank/DDBJ whole genome shotgun (WGS) entry which is preliminary data.</text>
</comment>
<feature type="region of interest" description="Disordered" evidence="1">
    <location>
        <begin position="287"/>
        <end position="323"/>
    </location>
</feature>
<protein>
    <submittedName>
        <fullName evidence="2">Uncharacterized protein</fullName>
    </submittedName>
</protein>
<feature type="region of interest" description="Disordered" evidence="1">
    <location>
        <begin position="348"/>
        <end position="399"/>
    </location>
</feature>
<feature type="compositionally biased region" description="Basic and acidic residues" evidence="1">
    <location>
        <begin position="357"/>
        <end position="368"/>
    </location>
</feature>
<dbReference type="EMBL" id="BDIP01002184">
    <property type="protein sequence ID" value="GIQ85876.1"/>
    <property type="molecule type" value="Genomic_DNA"/>
</dbReference>
<dbReference type="AlphaFoldDB" id="A0A9K3CZ25"/>
<evidence type="ECO:0000313" key="3">
    <source>
        <dbReference type="Proteomes" id="UP000265618"/>
    </source>
</evidence>
<gene>
    <name evidence="2" type="ORF">KIPB_007620</name>
</gene>
<sequence>MLKPRKLRRFFPKSIEVLLDGRLLGVRDIAYAEKVFRNSPGREAFCVALNQSRVGVCELSDAPFQQLCGLFHSCLDAMVKRPDTSGMGYGSGVLLLTMAGTYYTVQNGERDYVSAHLREHPSLVQDTHLWGQMLVSEIKRELRQQAEMNAQGGGVCDADTLQDQRHATYMSVLSSFCYQMRVYGVPLDRVLVFLKYMADHSGLSGESLSSLHASVEDTAHMLEGSVFRGKGDLTPAEVKAVWLERKRVQHERELIKRHTLRHNQAVLQGGEPLLLPGSLEDQPNVLSEMDGSSAGSLSVLEDDLEGDGMYRERERERERDGGVEQDAMAHLLVTSPMPHHLSVCTREHSLDNGALTPERRGGGIERETPQGSPHGAGPHTEGGIEGGAFSTDDWPWPWN</sequence>
<reference evidence="2 3" key="1">
    <citation type="journal article" date="2018" name="PLoS ONE">
        <title>The draft genome of Kipferlia bialata reveals reductive genome evolution in fornicate parasites.</title>
        <authorList>
            <person name="Tanifuji G."/>
            <person name="Takabayashi S."/>
            <person name="Kume K."/>
            <person name="Takagi M."/>
            <person name="Nakayama T."/>
            <person name="Kamikawa R."/>
            <person name="Inagaki Y."/>
            <person name="Hashimoto T."/>
        </authorList>
    </citation>
    <scope>NUCLEOTIDE SEQUENCE [LARGE SCALE GENOMIC DNA]</scope>
    <source>
        <strain evidence="2">NY0173</strain>
    </source>
</reference>
<organism evidence="2 3">
    <name type="scientific">Kipferlia bialata</name>
    <dbReference type="NCBI Taxonomy" id="797122"/>
    <lineage>
        <taxon>Eukaryota</taxon>
        <taxon>Metamonada</taxon>
        <taxon>Carpediemonas-like organisms</taxon>
        <taxon>Kipferlia</taxon>
    </lineage>
</organism>
<name>A0A9K3CZ25_9EUKA</name>
<proteinExistence type="predicted"/>
<evidence type="ECO:0000256" key="1">
    <source>
        <dbReference type="SAM" id="MobiDB-lite"/>
    </source>
</evidence>
<feature type="compositionally biased region" description="Basic and acidic residues" evidence="1">
    <location>
        <begin position="308"/>
        <end position="322"/>
    </location>
</feature>
<accession>A0A9K3CZ25</accession>
<dbReference type="Proteomes" id="UP000265618">
    <property type="component" value="Unassembled WGS sequence"/>
</dbReference>